<accession>A0A1H5XJZ0</accession>
<dbReference type="Proteomes" id="UP000236745">
    <property type="component" value="Unassembled WGS sequence"/>
</dbReference>
<dbReference type="EMBL" id="FNVQ01000001">
    <property type="protein sequence ID" value="SEG12042.1"/>
    <property type="molecule type" value="Genomic_DNA"/>
</dbReference>
<organism evidence="1 2">
    <name type="scientific">Marinobacterium lutimaris</name>
    <dbReference type="NCBI Taxonomy" id="568106"/>
    <lineage>
        <taxon>Bacteria</taxon>
        <taxon>Pseudomonadati</taxon>
        <taxon>Pseudomonadota</taxon>
        <taxon>Gammaproteobacteria</taxon>
        <taxon>Oceanospirillales</taxon>
        <taxon>Oceanospirillaceae</taxon>
        <taxon>Marinobacterium</taxon>
    </lineage>
</organism>
<proteinExistence type="predicted"/>
<dbReference type="RefSeq" id="WP_104002321.1">
    <property type="nucleotide sequence ID" value="NZ_FNVQ01000001.1"/>
</dbReference>
<evidence type="ECO:0000313" key="1">
    <source>
        <dbReference type="EMBL" id="SEG12042.1"/>
    </source>
</evidence>
<dbReference type="AlphaFoldDB" id="A0A1H5XJZ0"/>
<dbReference type="OrthoDB" id="8477619at2"/>
<keyword evidence="2" id="KW-1185">Reference proteome</keyword>
<reference evidence="1 2" key="1">
    <citation type="submission" date="2016-10" db="EMBL/GenBank/DDBJ databases">
        <authorList>
            <person name="de Groot N.N."/>
        </authorList>
    </citation>
    <scope>NUCLEOTIDE SEQUENCE [LARGE SCALE GENOMIC DNA]</scope>
    <source>
        <strain evidence="1 2">DSM 22012</strain>
    </source>
</reference>
<evidence type="ECO:0000313" key="2">
    <source>
        <dbReference type="Proteomes" id="UP000236745"/>
    </source>
</evidence>
<gene>
    <name evidence="1" type="ORF">SAMN05444390_1011413</name>
</gene>
<name>A0A1H5XJZ0_9GAMM</name>
<sequence length="1167" mass="124822">MAILDTDIKLMASERLADTEDGGGMMSAVVIEDGVVNNLFPDISRLDRTYGRVNLRKAFAAVRTANQDMYYGSHAILTDAPDDPRVSVVMFTTGSYTDERTQAQDRIESYVVRGPESPYVLLGDQLEGQRMLRLYSRLDAKLPEVGQVYLLREEDSSGDLTGNEQYVRIDSIEHGEQEFEDNAGVFTRRVYTLEIGTPLLYTFPGPQTASRYSAHGSPTLLRSTQVADASRYYGIVKLQEAIAPGDMTVKAETIYGQLVPSATVESPVVDVQAGVDRANIVAAGPAYSVSVTIANSSASFGRPVVRGSTTFGDYTDDGAGVMRDSGGTQRGLIDYETGLITGLSITGTRTFTATPAVAIYDTALTGSTLIELANRGYNYVKTLSPIPAPGTLFVDYMVDGEWYRMQDGGQGVLVDEYGGTGTINYATGSVVATLGGLPDVPSRVIYSWTTPVHYEIRTTDPDSEMPYLVFTVAQGEILPNSLTLTYDVDGTTKTITDDGAGNLQGDGTGRVIYGIGEVGLQPSVVPDSGAILQISYDTGGSEQETVSHSISGNDASFTVANAPIKVGTFVAEFDTTYTTDTTALEGIAGTRADDTGSSSARVTDNGNGTLSNGGTINYATGAVTMPVTWIEYIERAGWVYPEGGYDERDLPRTFTLNGSIAVRYTQDSVTPTAQSESAAIPNISVNLTPSTTRQIVPGSLEFVWNGLTIIDREGTLYAGWNRQTGAATAMGSINYATGVAQFDSYQGGGSNAITIKTLLTKMGAWLAYDLYFRTPGAPLRPASFYLRATRIDGVVVTGTPDGQGVISNADMSGSIDYETGVVDVRFGQFVLDSALTAAQKSQLWYDANDIEEDGTIWVPAPVDPGTMKFNAVVYSNMPLDASILGLDPVRLPIDGRVPIIRSGMVVVIHSTKTETLSNPLAANDTETLAFDKLASCVLEDQTGALVDGALYTVNRETGAVTMADPLDLSGYTQPLVARYRIEDMALVNEAQINGQLSLVGAIGRAYEPADTWISSALIFGDLGSRVHHMFSQATWTGTWSDARIGSTTTAQYNDLLYPIQVDNQNAIRERWAIIFTGSTTFNVVGETSGQIATGNTGTDCAPVNPVTGAPYFTILAAGWGSGWATNYVMRFNTDAAHAPIWIARTTVSGTPTTEDDSFKLQIRGDAG</sequence>
<protein>
    <submittedName>
        <fullName evidence="1">Uncharacterized protein</fullName>
    </submittedName>
</protein>